<organism evidence="1 2">
    <name type="scientific">Ramlibacter ginsenosidimutans</name>
    <dbReference type="NCBI Taxonomy" id="502333"/>
    <lineage>
        <taxon>Bacteria</taxon>
        <taxon>Pseudomonadati</taxon>
        <taxon>Pseudomonadota</taxon>
        <taxon>Betaproteobacteria</taxon>
        <taxon>Burkholderiales</taxon>
        <taxon>Comamonadaceae</taxon>
        <taxon>Ramlibacter</taxon>
    </lineage>
</organism>
<keyword evidence="2" id="KW-1185">Reference proteome</keyword>
<reference evidence="1" key="2">
    <citation type="submission" date="2021-01" db="EMBL/GenBank/DDBJ databases">
        <authorList>
            <person name="Kang M."/>
        </authorList>
    </citation>
    <scope>NUCLEOTIDE SEQUENCE</scope>
    <source>
        <strain evidence="1">KACC 17527</strain>
    </source>
</reference>
<gene>
    <name evidence="1" type="ORF">JJB11_12125</name>
</gene>
<dbReference type="AlphaFoldDB" id="A0A934TT16"/>
<evidence type="ECO:0000313" key="1">
    <source>
        <dbReference type="EMBL" id="MBK6006838.1"/>
    </source>
</evidence>
<evidence type="ECO:0000313" key="2">
    <source>
        <dbReference type="Proteomes" id="UP000630528"/>
    </source>
</evidence>
<dbReference type="EMBL" id="JAEPWM010000004">
    <property type="protein sequence ID" value="MBK6006838.1"/>
    <property type="molecule type" value="Genomic_DNA"/>
</dbReference>
<sequence>MADWDLGLMQREIERLSALFEARDVQLKRLLESIENLSQVANGMRRAG</sequence>
<name>A0A934TT16_9BURK</name>
<comment type="caution">
    <text evidence="1">The sequence shown here is derived from an EMBL/GenBank/DDBJ whole genome shotgun (WGS) entry which is preliminary data.</text>
</comment>
<protein>
    <submittedName>
        <fullName evidence="1">Uncharacterized protein</fullName>
    </submittedName>
</protein>
<dbReference type="Proteomes" id="UP000630528">
    <property type="component" value="Unassembled WGS sequence"/>
</dbReference>
<dbReference type="RefSeq" id="WP_201171059.1">
    <property type="nucleotide sequence ID" value="NZ_JAEPWM010000004.1"/>
</dbReference>
<accession>A0A934TT16</accession>
<proteinExistence type="predicted"/>
<reference evidence="1" key="1">
    <citation type="journal article" date="2012" name="J. Microbiol. Biotechnol.">
        <title>Ramlibacter ginsenosidimutans sp. nov., with ginsenoside-converting activity.</title>
        <authorList>
            <person name="Wang L."/>
            <person name="An D.S."/>
            <person name="Kim S.G."/>
            <person name="Jin F.X."/>
            <person name="Kim S.C."/>
            <person name="Lee S.T."/>
            <person name="Im W.T."/>
        </authorList>
    </citation>
    <scope>NUCLEOTIDE SEQUENCE</scope>
    <source>
        <strain evidence="1">KACC 17527</strain>
    </source>
</reference>